<name>A0ACC0ZUU1_9ROSI</name>
<proteinExistence type="predicted"/>
<sequence>MWQSFDYPSDTLLPGMKLGINLQTGHKWFLQSWISDKSPAQGSFSLRFGSKFHEPACPLVAWGSLPDKLSIPELGFGMPRKVPTCRRDILTPAERSGAGGQFLQKLNGMISIHVRRSSTSNPAVFLVLWHMEKVQGEREVVAAISCCSRSSIIGPAVVLLMLFDTEKTEGKR</sequence>
<accession>A0ACC0ZUU1</accession>
<protein>
    <submittedName>
        <fullName evidence="1">Uncharacterized protein</fullName>
    </submittedName>
</protein>
<evidence type="ECO:0000313" key="2">
    <source>
        <dbReference type="Proteomes" id="UP001164250"/>
    </source>
</evidence>
<evidence type="ECO:0000313" key="1">
    <source>
        <dbReference type="EMBL" id="KAJ0075925.1"/>
    </source>
</evidence>
<dbReference type="EMBL" id="CM047910">
    <property type="protein sequence ID" value="KAJ0075925.1"/>
    <property type="molecule type" value="Genomic_DNA"/>
</dbReference>
<gene>
    <name evidence="1" type="ORF">Patl1_34168</name>
</gene>
<keyword evidence="2" id="KW-1185">Reference proteome</keyword>
<organism evidence="1 2">
    <name type="scientific">Pistacia atlantica</name>
    <dbReference type="NCBI Taxonomy" id="434234"/>
    <lineage>
        <taxon>Eukaryota</taxon>
        <taxon>Viridiplantae</taxon>
        <taxon>Streptophyta</taxon>
        <taxon>Embryophyta</taxon>
        <taxon>Tracheophyta</taxon>
        <taxon>Spermatophyta</taxon>
        <taxon>Magnoliopsida</taxon>
        <taxon>eudicotyledons</taxon>
        <taxon>Gunneridae</taxon>
        <taxon>Pentapetalae</taxon>
        <taxon>rosids</taxon>
        <taxon>malvids</taxon>
        <taxon>Sapindales</taxon>
        <taxon>Anacardiaceae</taxon>
        <taxon>Pistacia</taxon>
    </lineage>
</organism>
<comment type="caution">
    <text evidence="1">The sequence shown here is derived from an EMBL/GenBank/DDBJ whole genome shotgun (WGS) entry which is preliminary data.</text>
</comment>
<dbReference type="Proteomes" id="UP001164250">
    <property type="component" value="Chromosome 15"/>
</dbReference>
<reference evidence="2" key="1">
    <citation type="journal article" date="2023" name="G3 (Bethesda)">
        <title>Genome assembly and association tests identify interacting loci associated with vigor, precocity, and sex in interspecific pistachio rootstocks.</title>
        <authorList>
            <person name="Palmer W."/>
            <person name="Jacygrad E."/>
            <person name="Sagayaradj S."/>
            <person name="Cavanaugh K."/>
            <person name="Han R."/>
            <person name="Bertier L."/>
            <person name="Beede B."/>
            <person name="Kafkas S."/>
            <person name="Golino D."/>
            <person name="Preece J."/>
            <person name="Michelmore R."/>
        </authorList>
    </citation>
    <scope>NUCLEOTIDE SEQUENCE [LARGE SCALE GENOMIC DNA]</scope>
</reference>